<evidence type="ECO:0000313" key="1">
    <source>
        <dbReference type="EMBL" id="KAH6945781.1"/>
    </source>
</evidence>
<dbReference type="EMBL" id="CM023481">
    <property type="protein sequence ID" value="KAH6945781.1"/>
    <property type="molecule type" value="Genomic_DNA"/>
</dbReference>
<keyword evidence="2" id="KW-1185">Reference proteome</keyword>
<reference evidence="1" key="1">
    <citation type="submission" date="2020-05" db="EMBL/GenBank/DDBJ databases">
        <title>Large-scale comparative analyses of tick genomes elucidate their genetic diversity and vector capacities.</title>
        <authorList>
            <person name="Jia N."/>
            <person name="Wang J."/>
            <person name="Shi W."/>
            <person name="Du L."/>
            <person name="Sun Y."/>
            <person name="Zhan W."/>
            <person name="Jiang J."/>
            <person name="Wang Q."/>
            <person name="Zhang B."/>
            <person name="Ji P."/>
            <person name="Sakyi L.B."/>
            <person name="Cui X."/>
            <person name="Yuan T."/>
            <person name="Jiang B."/>
            <person name="Yang W."/>
            <person name="Lam T.T.-Y."/>
            <person name="Chang Q."/>
            <person name="Ding S."/>
            <person name="Wang X."/>
            <person name="Zhu J."/>
            <person name="Ruan X."/>
            <person name="Zhao L."/>
            <person name="Wei J."/>
            <person name="Que T."/>
            <person name="Du C."/>
            <person name="Cheng J."/>
            <person name="Dai P."/>
            <person name="Han X."/>
            <person name="Huang E."/>
            <person name="Gao Y."/>
            <person name="Liu J."/>
            <person name="Shao H."/>
            <person name="Ye R."/>
            <person name="Li L."/>
            <person name="Wei W."/>
            <person name="Wang X."/>
            <person name="Wang C."/>
            <person name="Yang T."/>
            <person name="Huo Q."/>
            <person name="Li W."/>
            <person name="Guo W."/>
            <person name="Chen H."/>
            <person name="Zhou L."/>
            <person name="Ni X."/>
            <person name="Tian J."/>
            <person name="Zhou Y."/>
            <person name="Sheng Y."/>
            <person name="Liu T."/>
            <person name="Pan Y."/>
            <person name="Xia L."/>
            <person name="Li J."/>
            <person name="Zhao F."/>
            <person name="Cao W."/>
        </authorList>
    </citation>
    <scope>NUCLEOTIDE SEQUENCE</scope>
    <source>
        <strain evidence="1">Hyas-2018</strain>
    </source>
</reference>
<sequence length="217" mass="23826">MVPNSINLHDYMDTNTDVIVYEELNNAETFKSAYTAATSNAADSSDDEVAHSLPVPVATSQVMDSLDTLRSFLDDDWEIMLQKPIIWSGPPLCLDLNPKKLQFLSNFELTSHQKKRETLEDGEQSDTVTDEALNTDNMKSGLIESNFVTATDTFQEFVDARELELAVCEEASTDDAIIAAVHGSAEVASNDNSDGKDDVDPAPEPDFPCKDALNTSR</sequence>
<evidence type="ECO:0000313" key="2">
    <source>
        <dbReference type="Proteomes" id="UP000821845"/>
    </source>
</evidence>
<dbReference type="Proteomes" id="UP000821845">
    <property type="component" value="Chromosome 1"/>
</dbReference>
<gene>
    <name evidence="1" type="ORF">HPB50_009918</name>
</gene>
<organism evidence="1 2">
    <name type="scientific">Hyalomma asiaticum</name>
    <name type="common">Tick</name>
    <dbReference type="NCBI Taxonomy" id="266040"/>
    <lineage>
        <taxon>Eukaryota</taxon>
        <taxon>Metazoa</taxon>
        <taxon>Ecdysozoa</taxon>
        <taxon>Arthropoda</taxon>
        <taxon>Chelicerata</taxon>
        <taxon>Arachnida</taxon>
        <taxon>Acari</taxon>
        <taxon>Parasitiformes</taxon>
        <taxon>Ixodida</taxon>
        <taxon>Ixodoidea</taxon>
        <taxon>Ixodidae</taxon>
        <taxon>Hyalomminae</taxon>
        <taxon>Hyalomma</taxon>
    </lineage>
</organism>
<name>A0ACB7TF35_HYAAI</name>
<proteinExistence type="predicted"/>
<comment type="caution">
    <text evidence="1">The sequence shown here is derived from an EMBL/GenBank/DDBJ whole genome shotgun (WGS) entry which is preliminary data.</text>
</comment>
<accession>A0ACB7TF35</accession>
<protein>
    <submittedName>
        <fullName evidence="1">Uncharacterized protein</fullName>
    </submittedName>
</protein>